<dbReference type="GO" id="GO:0017038">
    <property type="term" value="P:protein import"/>
    <property type="evidence" value="ECO:0007669"/>
    <property type="project" value="InterPro"/>
</dbReference>
<dbReference type="AlphaFoldDB" id="A0A2P6QZ36"/>
<gene>
    <name evidence="4" type="ORF">RchiOBHm_Chr4g0425481</name>
</gene>
<dbReference type="EC" id="3.6.1.21" evidence="4"/>
<keyword evidence="1" id="KW-0653">Protein transport</keyword>
<proteinExistence type="predicted"/>
<name>A0A2P6QZ36_ROSCH</name>
<dbReference type="GO" id="GO:0016020">
    <property type="term" value="C:membrane"/>
    <property type="evidence" value="ECO:0007669"/>
    <property type="project" value="InterPro"/>
</dbReference>
<dbReference type="InterPro" id="IPR036670">
    <property type="entry name" value="SecA_X-link_sf"/>
</dbReference>
<dbReference type="InterPro" id="IPR014018">
    <property type="entry name" value="SecA_motor_DEAD"/>
</dbReference>
<keyword evidence="4" id="KW-0378">Hydrolase</keyword>
<accession>A0A2P6QZ36</accession>
<comment type="caution">
    <text evidence="4">The sequence shown here is derived from an EMBL/GenBank/DDBJ whole genome shotgun (WGS) entry which is preliminary data.</text>
</comment>
<evidence type="ECO:0000313" key="5">
    <source>
        <dbReference type="Proteomes" id="UP000238479"/>
    </source>
</evidence>
<keyword evidence="1" id="KW-0813">Transport</keyword>
<keyword evidence="5" id="KW-1185">Reference proteome</keyword>
<dbReference type="Gramene" id="PRQ39463">
    <property type="protein sequence ID" value="PRQ39463"/>
    <property type="gene ID" value="RchiOBHm_Chr4g0425481"/>
</dbReference>
<dbReference type="InterPro" id="IPR000185">
    <property type="entry name" value="SecA"/>
</dbReference>
<evidence type="ECO:0000256" key="2">
    <source>
        <dbReference type="ARBA" id="ARBA00023010"/>
    </source>
</evidence>
<keyword evidence="2" id="KW-0811">Translocation</keyword>
<dbReference type="PRINTS" id="PR00906">
    <property type="entry name" value="SECA"/>
</dbReference>
<dbReference type="Gene3D" id="3.90.1440.10">
    <property type="entry name" value="SecA, preprotein cross-linking domain"/>
    <property type="match status" value="1"/>
</dbReference>
<dbReference type="Gene3D" id="3.40.50.300">
    <property type="entry name" value="P-loop containing nucleotide triphosphate hydrolases"/>
    <property type="match status" value="1"/>
</dbReference>
<dbReference type="PROSITE" id="PS51196">
    <property type="entry name" value="SECA_MOTOR_DEAD"/>
    <property type="match status" value="1"/>
</dbReference>
<evidence type="ECO:0000256" key="1">
    <source>
        <dbReference type="ARBA" id="ARBA00022927"/>
    </source>
</evidence>
<dbReference type="GO" id="GO:0006605">
    <property type="term" value="P:protein targeting"/>
    <property type="evidence" value="ECO:0007669"/>
    <property type="project" value="InterPro"/>
</dbReference>
<dbReference type="GO" id="GO:0006886">
    <property type="term" value="P:intracellular protein transport"/>
    <property type="evidence" value="ECO:0007669"/>
    <property type="project" value="InterPro"/>
</dbReference>
<evidence type="ECO:0000313" key="4">
    <source>
        <dbReference type="EMBL" id="PRQ39463.1"/>
    </source>
</evidence>
<dbReference type="GO" id="GO:0005524">
    <property type="term" value="F:ATP binding"/>
    <property type="evidence" value="ECO:0007669"/>
    <property type="project" value="InterPro"/>
</dbReference>
<protein>
    <submittedName>
        <fullName evidence="4">Putative ADP-sugar diphosphatase</fullName>
        <ecNumber evidence="4">3.6.1.21</ecNumber>
    </submittedName>
</protein>
<dbReference type="STRING" id="74649.A0A2P6QZ36"/>
<organism evidence="4 5">
    <name type="scientific">Rosa chinensis</name>
    <name type="common">China rose</name>
    <dbReference type="NCBI Taxonomy" id="74649"/>
    <lineage>
        <taxon>Eukaryota</taxon>
        <taxon>Viridiplantae</taxon>
        <taxon>Streptophyta</taxon>
        <taxon>Embryophyta</taxon>
        <taxon>Tracheophyta</taxon>
        <taxon>Spermatophyta</taxon>
        <taxon>Magnoliopsida</taxon>
        <taxon>eudicotyledons</taxon>
        <taxon>Gunneridae</taxon>
        <taxon>Pentapetalae</taxon>
        <taxon>rosids</taxon>
        <taxon>fabids</taxon>
        <taxon>Rosales</taxon>
        <taxon>Rosaceae</taxon>
        <taxon>Rosoideae</taxon>
        <taxon>Rosoideae incertae sedis</taxon>
        <taxon>Rosa</taxon>
    </lineage>
</organism>
<dbReference type="GO" id="GO:0019144">
    <property type="term" value="F:ADP-sugar diphosphatase activity"/>
    <property type="evidence" value="ECO:0007669"/>
    <property type="project" value="UniProtKB-EC"/>
</dbReference>
<sequence length="219" mass="24384">MSSDSSPPLTYSITLSCQPVQIVAAPHISDSDFRRVKVALCFYFLECCGFWSAIDSSLFKQWLKNTQSENGILHGGSMSLTRVLIQHIGFLKFQADVFDKQTGKKVPGIVFARGAAVAVLILLKSEEMTYAVLTEQLPDRMLDVDKGDFLGATIREDGVRWWSDGLHQAVEAKEVLSIQNETVTLASISYQNFFLQQLKAQNLKAYTSLKLQLSPQTSL</sequence>
<dbReference type="InterPro" id="IPR027417">
    <property type="entry name" value="P-loop_NTPase"/>
</dbReference>
<feature type="domain" description="SecA family profile" evidence="3">
    <location>
        <begin position="1"/>
        <end position="219"/>
    </location>
</feature>
<dbReference type="PANTHER" id="PTHR30612">
    <property type="entry name" value="SECA INNER MEMBRANE COMPONENT OF SEC PROTEIN SECRETION SYSTEM"/>
    <property type="match status" value="1"/>
</dbReference>
<dbReference type="PANTHER" id="PTHR30612:SF0">
    <property type="entry name" value="CHLOROPLAST PROTEIN-TRANSPORTING ATPASE"/>
    <property type="match status" value="1"/>
</dbReference>
<dbReference type="Proteomes" id="UP000238479">
    <property type="component" value="Chromosome 4"/>
</dbReference>
<dbReference type="EMBL" id="PDCK01000042">
    <property type="protein sequence ID" value="PRQ39463.1"/>
    <property type="molecule type" value="Genomic_DNA"/>
</dbReference>
<reference evidence="4 5" key="1">
    <citation type="journal article" date="2018" name="Nat. Genet.">
        <title>The Rosa genome provides new insights in the design of modern roses.</title>
        <authorList>
            <person name="Bendahmane M."/>
        </authorList>
    </citation>
    <scope>NUCLEOTIDE SEQUENCE [LARGE SCALE GENOMIC DNA]</scope>
    <source>
        <strain evidence="5">cv. Old Blush</strain>
    </source>
</reference>
<evidence type="ECO:0000259" key="3">
    <source>
        <dbReference type="PROSITE" id="PS51196"/>
    </source>
</evidence>
<dbReference type="SUPFAM" id="SSF81767">
    <property type="entry name" value="Pre-protein crosslinking domain of SecA"/>
    <property type="match status" value="1"/>
</dbReference>